<keyword evidence="19" id="KW-1185">Reference proteome</keyword>
<dbReference type="OrthoDB" id="107372at2759"/>
<keyword evidence="8" id="KW-0863">Zinc-finger</keyword>
<keyword evidence="11" id="KW-1133">Transmembrane helix</keyword>
<evidence type="ECO:0000256" key="9">
    <source>
        <dbReference type="ARBA" id="ARBA00022833"/>
    </source>
</evidence>
<evidence type="ECO:0000313" key="19">
    <source>
        <dbReference type="Proteomes" id="UP000274922"/>
    </source>
</evidence>
<evidence type="ECO:0000256" key="16">
    <source>
        <dbReference type="PIRNR" id="PIRNR038074"/>
    </source>
</evidence>
<organism evidence="18 19">
    <name type="scientific">Caulochytrium protostelioides</name>
    <dbReference type="NCBI Taxonomy" id="1555241"/>
    <lineage>
        <taxon>Eukaryota</taxon>
        <taxon>Fungi</taxon>
        <taxon>Fungi incertae sedis</taxon>
        <taxon>Chytridiomycota</taxon>
        <taxon>Chytridiomycota incertae sedis</taxon>
        <taxon>Chytridiomycetes</taxon>
        <taxon>Caulochytriales</taxon>
        <taxon>Caulochytriaceae</taxon>
        <taxon>Caulochytrium</taxon>
    </lineage>
</organism>
<feature type="domain" description="Pex N-terminal" evidence="17">
    <location>
        <begin position="22"/>
        <end position="291"/>
    </location>
</feature>
<evidence type="ECO:0000256" key="3">
    <source>
        <dbReference type="ARBA" id="ARBA00008704"/>
    </source>
</evidence>
<dbReference type="InterPro" id="IPR013083">
    <property type="entry name" value="Znf_RING/FYVE/PHD"/>
</dbReference>
<name>A0A4P9XC82_9FUNG</name>
<reference evidence="19" key="1">
    <citation type="journal article" date="2018" name="Nat. Microbiol.">
        <title>Leveraging single-cell genomics to expand the fungal tree of life.</title>
        <authorList>
            <person name="Ahrendt S.R."/>
            <person name="Quandt C.A."/>
            <person name="Ciobanu D."/>
            <person name="Clum A."/>
            <person name="Salamov A."/>
            <person name="Andreopoulos B."/>
            <person name="Cheng J.F."/>
            <person name="Woyke T."/>
            <person name="Pelin A."/>
            <person name="Henrissat B."/>
            <person name="Reynolds N.K."/>
            <person name="Benny G.L."/>
            <person name="Smith M.E."/>
            <person name="James T.Y."/>
            <person name="Grigoriev I.V."/>
        </authorList>
    </citation>
    <scope>NUCLEOTIDE SEQUENCE [LARGE SCALE GENOMIC DNA]</scope>
    <source>
        <strain evidence="19">ATCC 52028</strain>
    </source>
</reference>
<proteinExistence type="inferred from homology"/>
<dbReference type="AlphaFoldDB" id="A0A4P9XC82"/>
<dbReference type="SUPFAM" id="SSF57850">
    <property type="entry name" value="RING/U-box"/>
    <property type="match status" value="1"/>
</dbReference>
<dbReference type="Pfam" id="PF04757">
    <property type="entry name" value="Pex2_Pex12"/>
    <property type="match status" value="1"/>
</dbReference>
<evidence type="ECO:0000256" key="2">
    <source>
        <dbReference type="ARBA" id="ARBA00004906"/>
    </source>
</evidence>
<keyword evidence="10" id="KW-0653">Protein transport</keyword>
<protein>
    <recommendedName>
        <fullName evidence="4 16">Peroxisome assembly protein 12</fullName>
    </recommendedName>
    <alternativeName>
        <fullName evidence="14 16">Peroxin-12</fullName>
    </alternativeName>
</protein>
<evidence type="ECO:0000256" key="10">
    <source>
        <dbReference type="ARBA" id="ARBA00022927"/>
    </source>
</evidence>
<sequence>MEAFRDGYDVARPSAFELFAEHQLDGHFKPALAFVVAHYAQRFPRYLIPLLNRIDEVHLLLAAVANAYYLRIWNGSVAQNFYNLRLASSAAILAGHGHIPLTRRLRRHALLALLLPAYLGAKLDAFFQLDRPEAEQQLDELLLDDDPQDAVAAPANPTAPHRTAWRRQVWYTRSRAVYRHLKRVMGLVSLLLQLGYLTDRSRWFSWPLALAGLEPVRIAQADVARKDAMDAARLAAAVGDAVPPAATRLGRLRRAARVALAASRARAVQHAHHVLPAGIMIYRFLEWWQTSELAQGPADPIPPPPPPLAPHPKGVAVPEDPRACPLCGAAPRVTPAALPSGYVFCYTCIVPSLQEHRRCPVTWAPMDVSAVRRLYVSD</sequence>
<dbReference type="PANTHER" id="PTHR12888">
    <property type="entry name" value="PEROXISOME ASSEMBLY PROTEIN 12 PEROXIN-12"/>
    <property type="match status" value="1"/>
</dbReference>
<dbReference type="EMBL" id="ML014130">
    <property type="protein sequence ID" value="RKP03026.1"/>
    <property type="molecule type" value="Genomic_DNA"/>
</dbReference>
<evidence type="ECO:0000256" key="4">
    <source>
        <dbReference type="ARBA" id="ARBA00018980"/>
    </source>
</evidence>
<dbReference type="PANTHER" id="PTHR12888:SF0">
    <property type="entry name" value="PEROXISOME ASSEMBLY PROTEIN 12"/>
    <property type="match status" value="1"/>
</dbReference>
<dbReference type="GO" id="GO:0005778">
    <property type="term" value="C:peroxisomal membrane"/>
    <property type="evidence" value="ECO:0007669"/>
    <property type="project" value="UniProtKB-SubCell"/>
</dbReference>
<gene>
    <name evidence="18" type="ORF">CXG81DRAFT_17380</name>
</gene>
<comment type="subcellular location">
    <subcellularLocation>
        <location evidence="1">Peroxisome membrane</location>
        <topology evidence="1">Multi-pass membrane protein</topology>
    </subcellularLocation>
</comment>
<comment type="similarity">
    <text evidence="3 16">Belongs to the pex2/pex10/pex12 family.</text>
</comment>
<dbReference type="InterPro" id="IPR006845">
    <property type="entry name" value="Pex_N"/>
</dbReference>
<keyword evidence="5" id="KW-0813">Transport</keyword>
<keyword evidence="9" id="KW-0862">Zinc</keyword>
<evidence type="ECO:0000313" key="18">
    <source>
        <dbReference type="EMBL" id="RKP03026.1"/>
    </source>
</evidence>
<evidence type="ECO:0000256" key="8">
    <source>
        <dbReference type="ARBA" id="ARBA00022771"/>
    </source>
</evidence>
<dbReference type="GO" id="GO:0004842">
    <property type="term" value="F:ubiquitin-protein transferase activity"/>
    <property type="evidence" value="ECO:0007669"/>
    <property type="project" value="TreeGrafter"/>
</dbReference>
<dbReference type="GO" id="GO:0016562">
    <property type="term" value="P:protein import into peroxisome matrix, receptor recycling"/>
    <property type="evidence" value="ECO:0007669"/>
    <property type="project" value="UniProtKB-ARBA"/>
</dbReference>
<evidence type="ECO:0000256" key="13">
    <source>
        <dbReference type="ARBA" id="ARBA00023140"/>
    </source>
</evidence>
<dbReference type="Proteomes" id="UP000274922">
    <property type="component" value="Unassembled WGS sequence"/>
</dbReference>
<dbReference type="GO" id="GO:1990429">
    <property type="term" value="C:peroxisomal importomer complex"/>
    <property type="evidence" value="ECO:0007669"/>
    <property type="project" value="TreeGrafter"/>
</dbReference>
<dbReference type="PIRSF" id="PIRSF038074">
    <property type="entry name" value="Peroxisome_assembly_p12"/>
    <property type="match status" value="1"/>
</dbReference>
<accession>A0A4P9XC82</accession>
<evidence type="ECO:0000256" key="15">
    <source>
        <dbReference type="ARBA" id="ARBA00034505"/>
    </source>
</evidence>
<dbReference type="STRING" id="1555241.A0A4P9XC82"/>
<dbReference type="GO" id="GO:0006513">
    <property type="term" value="P:protein monoubiquitination"/>
    <property type="evidence" value="ECO:0007669"/>
    <property type="project" value="TreeGrafter"/>
</dbReference>
<dbReference type="Gene3D" id="3.30.40.10">
    <property type="entry name" value="Zinc/RING finger domain, C3HC4 (zinc finger)"/>
    <property type="match status" value="1"/>
</dbReference>
<dbReference type="CDD" id="cd16451">
    <property type="entry name" value="mRING_PEX12"/>
    <property type="match status" value="1"/>
</dbReference>
<comment type="subunit">
    <text evidence="15">Component of the PEX2-PEX10-PEX12 retrotranslocation channel, composed of PEX2, PEX10 and PEX12.</text>
</comment>
<evidence type="ECO:0000256" key="14">
    <source>
        <dbReference type="ARBA" id="ARBA00029692"/>
    </source>
</evidence>
<keyword evidence="13 16" id="KW-0576">Peroxisome</keyword>
<dbReference type="GO" id="GO:0008270">
    <property type="term" value="F:zinc ion binding"/>
    <property type="evidence" value="ECO:0007669"/>
    <property type="project" value="UniProtKB-KW"/>
</dbReference>
<comment type="function">
    <text evidence="16">Component of a retrotranslocation channel required for peroxisome organization by mediating export of the PEX5 receptor from peroxisomes to the cytosol, thereby promoting PEX5 recycling.</text>
</comment>
<comment type="pathway">
    <text evidence="2">Protein modification; protein ubiquitination.</text>
</comment>
<evidence type="ECO:0000256" key="7">
    <source>
        <dbReference type="ARBA" id="ARBA00022723"/>
    </source>
</evidence>
<evidence type="ECO:0000256" key="11">
    <source>
        <dbReference type="ARBA" id="ARBA00022989"/>
    </source>
</evidence>
<keyword evidence="7" id="KW-0479">Metal-binding</keyword>
<evidence type="ECO:0000256" key="1">
    <source>
        <dbReference type="ARBA" id="ARBA00004585"/>
    </source>
</evidence>
<keyword evidence="6" id="KW-0812">Transmembrane</keyword>
<evidence type="ECO:0000259" key="17">
    <source>
        <dbReference type="Pfam" id="PF04757"/>
    </source>
</evidence>
<evidence type="ECO:0000256" key="12">
    <source>
        <dbReference type="ARBA" id="ARBA00023136"/>
    </source>
</evidence>
<evidence type="ECO:0000256" key="6">
    <source>
        <dbReference type="ARBA" id="ARBA00022692"/>
    </source>
</evidence>
<dbReference type="InterPro" id="IPR017375">
    <property type="entry name" value="PEX12"/>
</dbReference>
<keyword evidence="12 16" id="KW-0472">Membrane</keyword>
<evidence type="ECO:0000256" key="5">
    <source>
        <dbReference type="ARBA" id="ARBA00022448"/>
    </source>
</evidence>